<keyword evidence="6 9" id="KW-0418">Kinase</keyword>
<evidence type="ECO:0000256" key="4">
    <source>
        <dbReference type="ARBA" id="ARBA00022679"/>
    </source>
</evidence>
<evidence type="ECO:0000313" key="11">
    <source>
        <dbReference type="EMBL" id="MCC2617369.1"/>
    </source>
</evidence>
<evidence type="ECO:0000256" key="5">
    <source>
        <dbReference type="ARBA" id="ARBA00022741"/>
    </source>
</evidence>
<dbReference type="PANTHER" id="PTHR23342">
    <property type="entry name" value="N-ACETYLGLUTAMATE SYNTHASE"/>
    <property type="match status" value="1"/>
</dbReference>
<dbReference type="InterPro" id="IPR001048">
    <property type="entry name" value="Asp/Glu/Uridylate_kinase"/>
</dbReference>
<dbReference type="Proteomes" id="UP001520878">
    <property type="component" value="Unassembled WGS sequence"/>
</dbReference>
<gene>
    <name evidence="9 11" type="primary">argB</name>
    <name evidence="11" type="ORF">LJ739_14045</name>
</gene>
<feature type="binding site" evidence="9">
    <location>
        <position position="157"/>
    </location>
    <ligand>
        <name>substrate</name>
    </ligand>
</feature>
<feature type="binding site" evidence="9">
    <location>
        <begin position="43"/>
        <end position="44"/>
    </location>
    <ligand>
        <name>substrate</name>
    </ligand>
</feature>
<comment type="catalytic activity">
    <reaction evidence="8 9">
        <text>N-acetyl-L-glutamate + ATP = N-acetyl-L-glutamyl 5-phosphate + ADP</text>
        <dbReference type="Rhea" id="RHEA:14629"/>
        <dbReference type="ChEBI" id="CHEBI:30616"/>
        <dbReference type="ChEBI" id="CHEBI:44337"/>
        <dbReference type="ChEBI" id="CHEBI:57936"/>
        <dbReference type="ChEBI" id="CHEBI:456216"/>
        <dbReference type="EC" id="2.7.2.8"/>
    </reaction>
</comment>
<feature type="binding site" evidence="9">
    <location>
        <position position="65"/>
    </location>
    <ligand>
        <name>substrate</name>
    </ligand>
</feature>
<dbReference type="Pfam" id="PF00696">
    <property type="entry name" value="AA_kinase"/>
    <property type="match status" value="1"/>
</dbReference>
<comment type="similarity">
    <text evidence="9">Belongs to the acetylglutamate kinase family. ArgB subfamily.</text>
</comment>
<accession>A0ABS8G9W5</accession>
<evidence type="ECO:0000256" key="8">
    <source>
        <dbReference type="ARBA" id="ARBA00048141"/>
    </source>
</evidence>
<protein>
    <recommendedName>
        <fullName evidence="9">Acetylglutamate kinase</fullName>
        <ecNumber evidence="9">2.7.2.8</ecNumber>
    </recommendedName>
    <alternativeName>
        <fullName evidence="9">N-acetyl-L-glutamate 5-phosphotransferase</fullName>
    </alternativeName>
    <alternativeName>
        <fullName evidence="9">NAG kinase</fullName>
        <shortName evidence="9">NAGK</shortName>
    </alternativeName>
</protein>
<evidence type="ECO:0000313" key="12">
    <source>
        <dbReference type="Proteomes" id="UP001520878"/>
    </source>
</evidence>
<keyword evidence="9" id="KW-0963">Cytoplasm</keyword>
<dbReference type="SUPFAM" id="SSF53633">
    <property type="entry name" value="Carbamate kinase-like"/>
    <property type="match status" value="1"/>
</dbReference>
<comment type="caution">
    <text evidence="11">The sequence shown here is derived from an EMBL/GenBank/DDBJ whole genome shotgun (WGS) entry which is preliminary data.</text>
</comment>
<dbReference type="EC" id="2.7.2.8" evidence="9"/>
<organism evidence="11 12">
    <name type="scientific">Fluctibacter halophilus</name>
    <dbReference type="NCBI Taxonomy" id="226011"/>
    <lineage>
        <taxon>Bacteria</taxon>
        <taxon>Pseudomonadati</taxon>
        <taxon>Pseudomonadota</taxon>
        <taxon>Gammaproteobacteria</taxon>
        <taxon>Alteromonadales</taxon>
        <taxon>Alteromonadaceae</taxon>
        <taxon>Fluctibacter</taxon>
    </lineage>
</organism>
<feature type="site" description="Transition state stabilizer" evidence="9">
    <location>
        <position position="216"/>
    </location>
</feature>
<dbReference type="RefSeq" id="WP_229161444.1">
    <property type="nucleotide sequence ID" value="NZ_JAJEWP010000004.1"/>
</dbReference>
<dbReference type="InterPro" id="IPR037528">
    <property type="entry name" value="ArgB"/>
</dbReference>
<sequence length="266" mass="27314">MSTSALVVKVGGALIDAPTSAKALLQALNTLQQQRPVVLVHGGGAGVERLLSQLGLSSHKHQGLRVTPDDQIDYVVGALAGTANKQLCALAISVGVTPVGLSLADGGLVNCRVLDPALGHVGKASPGNPDLLQRCCADGFLPVVSSIGADPEGNLLNVNADQAATAIAATLAADLLLLSDVPGVLDGNKQLIKHLEQQDVETLINDNIITDGMIVKVRAAQQAATALGRPVCIASWQQTDALLALSEDHFPGTLIAPVVARNTHET</sequence>
<evidence type="ECO:0000256" key="7">
    <source>
        <dbReference type="ARBA" id="ARBA00022840"/>
    </source>
</evidence>
<evidence type="ECO:0000256" key="9">
    <source>
        <dbReference type="HAMAP-Rule" id="MF_00082"/>
    </source>
</evidence>
<dbReference type="HAMAP" id="MF_00082">
    <property type="entry name" value="ArgB"/>
    <property type="match status" value="1"/>
</dbReference>
<comment type="pathway">
    <text evidence="1 9">Amino-acid biosynthesis; L-arginine biosynthesis; N(2)-acetyl-L-ornithine from L-glutamate: step 2/4.</text>
</comment>
<comment type="function">
    <text evidence="9">Catalyzes the ATP-dependent phosphorylation of N-acetyl-L-glutamate.</text>
</comment>
<dbReference type="InterPro" id="IPR004662">
    <property type="entry name" value="AcgluKinase_fam"/>
</dbReference>
<dbReference type="Gene3D" id="3.40.1160.10">
    <property type="entry name" value="Acetylglutamate kinase-like"/>
    <property type="match status" value="1"/>
</dbReference>
<comment type="subcellular location">
    <subcellularLocation>
        <location evidence="9">Cytoplasm</location>
    </subcellularLocation>
</comment>
<dbReference type="PANTHER" id="PTHR23342:SF0">
    <property type="entry name" value="N-ACETYLGLUTAMATE SYNTHASE, MITOCHONDRIAL"/>
    <property type="match status" value="1"/>
</dbReference>
<dbReference type="NCBIfam" id="TIGR00761">
    <property type="entry name" value="argB"/>
    <property type="match status" value="1"/>
</dbReference>
<feature type="domain" description="Aspartate/glutamate/uridylate kinase" evidence="10">
    <location>
        <begin position="6"/>
        <end position="235"/>
    </location>
</feature>
<proteinExistence type="inferred from homology"/>
<keyword evidence="5 9" id="KW-0547">Nucleotide-binding</keyword>
<dbReference type="PIRSF" id="PIRSF000728">
    <property type="entry name" value="NAGK"/>
    <property type="match status" value="1"/>
</dbReference>
<keyword evidence="2 9" id="KW-0055">Arginine biosynthesis</keyword>
<evidence type="ECO:0000256" key="2">
    <source>
        <dbReference type="ARBA" id="ARBA00022571"/>
    </source>
</evidence>
<evidence type="ECO:0000256" key="6">
    <source>
        <dbReference type="ARBA" id="ARBA00022777"/>
    </source>
</evidence>
<feature type="site" description="Transition state stabilizer" evidence="9">
    <location>
        <position position="9"/>
    </location>
</feature>
<keyword evidence="12" id="KW-1185">Reference proteome</keyword>
<keyword evidence="4 9" id="KW-0808">Transferase</keyword>
<dbReference type="EMBL" id="JAJEWP010000004">
    <property type="protein sequence ID" value="MCC2617369.1"/>
    <property type="molecule type" value="Genomic_DNA"/>
</dbReference>
<keyword evidence="3 9" id="KW-0028">Amino-acid biosynthesis</keyword>
<dbReference type="GO" id="GO:0003991">
    <property type="term" value="F:acetylglutamate kinase activity"/>
    <property type="evidence" value="ECO:0007669"/>
    <property type="project" value="UniProtKB-EC"/>
</dbReference>
<dbReference type="InterPro" id="IPR036393">
    <property type="entry name" value="AceGlu_kinase-like_sf"/>
</dbReference>
<keyword evidence="7 9" id="KW-0067">ATP-binding</keyword>
<evidence type="ECO:0000256" key="3">
    <source>
        <dbReference type="ARBA" id="ARBA00022605"/>
    </source>
</evidence>
<reference evidence="11 12" key="1">
    <citation type="submission" date="2021-10" db="EMBL/GenBank/DDBJ databases">
        <title>Draft genome of Aestuariibacter halophilus JC2043.</title>
        <authorList>
            <person name="Emsley S.A."/>
            <person name="Pfannmuller K.M."/>
            <person name="Ushijima B."/>
            <person name="Saw J.H."/>
            <person name="Videau P."/>
        </authorList>
    </citation>
    <scope>NUCLEOTIDE SEQUENCE [LARGE SCALE GENOMIC DNA]</scope>
    <source>
        <strain evidence="11 12">JC2043</strain>
    </source>
</reference>
<evidence type="ECO:0000259" key="10">
    <source>
        <dbReference type="Pfam" id="PF00696"/>
    </source>
</evidence>
<evidence type="ECO:0000256" key="1">
    <source>
        <dbReference type="ARBA" id="ARBA00004828"/>
    </source>
</evidence>
<name>A0ABS8G9W5_9ALTE</name>